<dbReference type="GO" id="GO:0005634">
    <property type="term" value="C:nucleus"/>
    <property type="evidence" value="ECO:0007669"/>
    <property type="project" value="TreeGrafter"/>
</dbReference>
<dbReference type="InterPro" id="IPR050863">
    <property type="entry name" value="CenT-Element_Derived"/>
</dbReference>
<gene>
    <name evidence="2" type="ORF">PAPOLLO_LOCUS18308</name>
</gene>
<dbReference type="InterPro" id="IPR004875">
    <property type="entry name" value="DDE_SF_endonuclease_dom"/>
</dbReference>
<protein>
    <submittedName>
        <fullName evidence="2">(apollo) hypothetical protein</fullName>
    </submittedName>
</protein>
<dbReference type="PANTHER" id="PTHR19303:SF71">
    <property type="entry name" value="ZINC FINGER PHD-TYPE DOMAIN-CONTAINING PROTEIN"/>
    <property type="match status" value="1"/>
</dbReference>
<dbReference type="AlphaFoldDB" id="A0A8S3XGT2"/>
<dbReference type="GO" id="GO:0003677">
    <property type="term" value="F:DNA binding"/>
    <property type="evidence" value="ECO:0007669"/>
    <property type="project" value="TreeGrafter"/>
</dbReference>
<dbReference type="Pfam" id="PF03184">
    <property type="entry name" value="DDE_1"/>
    <property type="match status" value="1"/>
</dbReference>
<dbReference type="OrthoDB" id="4327074at2759"/>
<comment type="caution">
    <text evidence="2">The sequence shown here is derived from an EMBL/GenBank/DDBJ whole genome shotgun (WGS) entry which is preliminary data.</text>
</comment>
<proteinExistence type="predicted"/>
<evidence type="ECO:0000313" key="3">
    <source>
        <dbReference type="Proteomes" id="UP000691718"/>
    </source>
</evidence>
<keyword evidence="3" id="KW-1185">Reference proteome</keyword>
<dbReference type="EMBL" id="CAJQZP010001172">
    <property type="protein sequence ID" value="CAG5025166.1"/>
    <property type="molecule type" value="Genomic_DNA"/>
</dbReference>
<reference evidence="2" key="1">
    <citation type="submission" date="2021-04" db="EMBL/GenBank/DDBJ databases">
        <authorList>
            <person name="Tunstrom K."/>
        </authorList>
    </citation>
    <scope>NUCLEOTIDE SEQUENCE</scope>
</reference>
<accession>A0A8S3XGT2</accession>
<name>A0A8S3XGT2_PARAO</name>
<sequence length="254" mass="28277">MTAKSFLKFMEHFKKHSHASKDNPVLLILDNHESHVSIEVISYAKSNGITLLTLPPHCSNKLQPLDIAVYSSFKSRYNTALSNCMLSNPGRTVTIYQIPGFIKTIMSQAFSQANILSGFKKSRIHAYNDNLFSDEDFMCSAVTDRDISNENYELPSSSSQCRQAQLVFSSAQQDPPDFPQSFNDLDQEILSTSQLIPNDEVQDPPSSPVLDLNNVSLLDSVTVSLTNNQLNPPAQKSPQTSDKVLKKLFTCTII</sequence>
<dbReference type="Proteomes" id="UP000691718">
    <property type="component" value="Unassembled WGS sequence"/>
</dbReference>
<feature type="domain" description="DDE-1" evidence="1">
    <location>
        <begin position="1"/>
        <end position="94"/>
    </location>
</feature>
<evidence type="ECO:0000259" key="1">
    <source>
        <dbReference type="Pfam" id="PF03184"/>
    </source>
</evidence>
<organism evidence="2 3">
    <name type="scientific">Parnassius apollo</name>
    <name type="common">Apollo butterfly</name>
    <name type="synonym">Papilio apollo</name>
    <dbReference type="NCBI Taxonomy" id="110799"/>
    <lineage>
        <taxon>Eukaryota</taxon>
        <taxon>Metazoa</taxon>
        <taxon>Ecdysozoa</taxon>
        <taxon>Arthropoda</taxon>
        <taxon>Hexapoda</taxon>
        <taxon>Insecta</taxon>
        <taxon>Pterygota</taxon>
        <taxon>Neoptera</taxon>
        <taxon>Endopterygota</taxon>
        <taxon>Lepidoptera</taxon>
        <taxon>Glossata</taxon>
        <taxon>Ditrysia</taxon>
        <taxon>Papilionoidea</taxon>
        <taxon>Papilionidae</taxon>
        <taxon>Parnassiinae</taxon>
        <taxon>Parnassini</taxon>
        <taxon>Parnassius</taxon>
        <taxon>Parnassius</taxon>
    </lineage>
</organism>
<dbReference type="PANTHER" id="PTHR19303">
    <property type="entry name" value="TRANSPOSON"/>
    <property type="match status" value="1"/>
</dbReference>
<evidence type="ECO:0000313" key="2">
    <source>
        <dbReference type="EMBL" id="CAG5025166.1"/>
    </source>
</evidence>